<dbReference type="OrthoDB" id="21060at2759"/>
<evidence type="ECO:0000313" key="4">
    <source>
        <dbReference type="EMBL" id="CAF1232814.1"/>
    </source>
</evidence>
<dbReference type="Proteomes" id="UP000663836">
    <property type="component" value="Unassembled WGS sequence"/>
</dbReference>
<dbReference type="EMBL" id="CAJNOL010000898">
    <property type="protein sequence ID" value="CAF1232814.1"/>
    <property type="molecule type" value="Genomic_DNA"/>
</dbReference>
<evidence type="ECO:0000313" key="8">
    <source>
        <dbReference type="EMBL" id="CAF3635863.1"/>
    </source>
</evidence>
<evidence type="ECO:0000313" key="1">
    <source>
        <dbReference type="EMBL" id="CAF1050007.1"/>
    </source>
</evidence>
<evidence type="ECO:0000313" key="10">
    <source>
        <dbReference type="Proteomes" id="UP000663870"/>
    </source>
</evidence>
<dbReference type="EMBL" id="CAJNOT010004377">
    <property type="protein sequence ID" value="CAF1429771.1"/>
    <property type="molecule type" value="Genomic_DNA"/>
</dbReference>
<organism evidence="8 11">
    <name type="scientific">Rotaria sordida</name>
    <dbReference type="NCBI Taxonomy" id="392033"/>
    <lineage>
        <taxon>Eukaryota</taxon>
        <taxon>Metazoa</taxon>
        <taxon>Spiralia</taxon>
        <taxon>Gnathifera</taxon>
        <taxon>Rotifera</taxon>
        <taxon>Eurotatoria</taxon>
        <taxon>Bdelloidea</taxon>
        <taxon>Philodinida</taxon>
        <taxon>Philodinidae</taxon>
        <taxon>Rotaria</taxon>
    </lineage>
</organism>
<evidence type="ECO:0000313" key="3">
    <source>
        <dbReference type="EMBL" id="CAF1154935.1"/>
    </source>
</evidence>
<dbReference type="AlphaFoldDB" id="A0A818QBR4"/>
<evidence type="ECO:0000313" key="2">
    <source>
        <dbReference type="EMBL" id="CAF1100521.1"/>
    </source>
</evidence>
<dbReference type="EMBL" id="CAJNOO010001454">
    <property type="protein sequence ID" value="CAF1154935.1"/>
    <property type="molecule type" value="Genomic_DNA"/>
</dbReference>
<comment type="caution">
    <text evidence="8">The sequence shown here is derived from an EMBL/GenBank/DDBJ whole genome shotgun (WGS) entry which is preliminary data.</text>
</comment>
<evidence type="ECO:0000313" key="5">
    <source>
        <dbReference type="EMBL" id="CAF1242794.1"/>
    </source>
</evidence>
<dbReference type="EMBL" id="CAJOBE010000404">
    <property type="protein sequence ID" value="CAF3635863.1"/>
    <property type="molecule type" value="Genomic_DNA"/>
</dbReference>
<keyword evidence="10" id="KW-1185">Reference proteome</keyword>
<sequence>MTRLPSLQQACFRLPPSCPQFIDLTSSLSTRSIQEQIFITPNIRADANPYEQKLINRFARHNFYLNECGEHLFLQTLYTFLKYIIRRLLFFTQHRIDTRLLDSTIYEMTSNVREQIRFLFELNKVQNGELNNNLNNSIFQRKFESINIIDEEQKRTRIRDYRSSIIEQLRQKEADETACLVLRESRLKRQKLSNNNRNIMPTRILRVSLQEFIAVMESEPILKRSKTLLYAYANR</sequence>
<evidence type="ECO:0000313" key="6">
    <source>
        <dbReference type="EMBL" id="CAF1429771.1"/>
    </source>
</evidence>
<protein>
    <submittedName>
        <fullName evidence="8">Uncharacterized protein</fullName>
    </submittedName>
</protein>
<dbReference type="EMBL" id="CAJOBD010007289">
    <property type="protein sequence ID" value="CAF4082893.1"/>
    <property type="molecule type" value="Genomic_DNA"/>
</dbReference>
<dbReference type="Proteomes" id="UP000663874">
    <property type="component" value="Unassembled WGS sequence"/>
</dbReference>
<dbReference type="Proteomes" id="UP000663823">
    <property type="component" value="Unassembled WGS sequence"/>
</dbReference>
<dbReference type="Proteomes" id="UP000663889">
    <property type="component" value="Unassembled WGS sequence"/>
</dbReference>
<dbReference type="EMBL" id="CAJNOU010000844">
    <property type="protein sequence ID" value="CAF1100521.1"/>
    <property type="molecule type" value="Genomic_DNA"/>
</dbReference>
<accession>A0A818QBR4</accession>
<evidence type="ECO:0000313" key="7">
    <source>
        <dbReference type="EMBL" id="CAF3492707.1"/>
    </source>
</evidence>
<dbReference type="Proteomes" id="UP000663854">
    <property type="component" value="Unassembled WGS sequence"/>
</dbReference>
<dbReference type="EMBL" id="CAJOAX010000049">
    <property type="protein sequence ID" value="CAF3492707.1"/>
    <property type="molecule type" value="Genomic_DNA"/>
</dbReference>
<dbReference type="Proteomes" id="UP000663882">
    <property type="component" value="Unassembled WGS sequence"/>
</dbReference>
<dbReference type="Proteomes" id="UP000663870">
    <property type="component" value="Unassembled WGS sequence"/>
</dbReference>
<gene>
    <name evidence="8" type="ORF">FNK824_LOCUS5170</name>
    <name evidence="9" type="ORF">JBS370_LOCUS30808</name>
    <name evidence="4" type="ORF">JXQ802_LOCUS26040</name>
    <name evidence="5" type="ORF">JXQ802_LOCUS26552</name>
    <name evidence="7" type="ORF">OTI717_LOCUS1228</name>
    <name evidence="1" type="ORF">PYM288_LOCUS17095</name>
    <name evidence="3" type="ORF">RFH988_LOCUS22119</name>
    <name evidence="2" type="ORF">SEV965_LOCUS15844</name>
    <name evidence="6" type="ORF">ZHD862_LOCUS34322</name>
</gene>
<evidence type="ECO:0000313" key="9">
    <source>
        <dbReference type="EMBL" id="CAF4082893.1"/>
    </source>
</evidence>
<dbReference type="EMBL" id="CAJNOH010000469">
    <property type="protein sequence ID" value="CAF1050007.1"/>
    <property type="molecule type" value="Genomic_DNA"/>
</dbReference>
<dbReference type="EMBL" id="CAJNOL010000932">
    <property type="protein sequence ID" value="CAF1242794.1"/>
    <property type="molecule type" value="Genomic_DNA"/>
</dbReference>
<reference evidence="8" key="1">
    <citation type="submission" date="2021-02" db="EMBL/GenBank/DDBJ databases">
        <authorList>
            <person name="Nowell W R."/>
        </authorList>
    </citation>
    <scope>NUCLEOTIDE SEQUENCE</scope>
</reference>
<name>A0A818QBR4_9BILA</name>
<dbReference type="Proteomes" id="UP000663864">
    <property type="component" value="Unassembled WGS sequence"/>
</dbReference>
<evidence type="ECO:0000313" key="11">
    <source>
        <dbReference type="Proteomes" id="UP000663874"/>
    </source>
</evidence>
<proteinExistence type="predicted"/>